<evidence type="ECO:0000256" key="2">
    <source>
        <dbReference type="ARBA" id="ARBA00006555"/>
    </source>
</evidence>
<evidence type="ECO:0000256" key="9">
    <source>
        <dbReference type="ARBA" id="ARBA00023136"/>
    </source>
</evidence>
<feature type="domain" description="TonB C-terminal" evidence="12">
    <location>
        <begin position="102"/>
        <end position="192"/>
    </location>
</feature>
<evidence type="ECO:0000256" key="11">
    <source>
        <dbReference type="SAM" id="Phobius"/>
    </source>
</evidence>
<dbReference type="InterPro" id="IPR037682">
    <property type="entry name" value="TonB_C"/>
</dbReference>
<dbReference type="InterPro" id="IPR006260">
    <property type="entry name" value="TonB/TolA_C"/>
</dbReference>
<feature type="compositionally biased region" description="Polar residues" evidence="10">
    <location>
        <begin position="173"/>
        <end position="192"/>
    </location>
</feature>
<dbReference type="EMBL" id="CP118166">
    <property type="protein sequence ID" value="WDI30478.1"/>
    <property type="molecule type" value="Genomic_DNA"/>
</dbReference>
<dbReference type="Proteomes" id="UP001214043">
    <property type="component" value="Chromosome"/>
</dbReference>
<accession>A0AAF0CF49</accession>
<dbReference type="InterPro" id="IPR051045">
    <property type="entry name" value="TonB-dependent_transducer"/>
</dbReference>
<evidence type="ECO:0000256" key="3">
    <source>
        <dbReference type="ARBA" id="ARBA00022448"/>
    </source>
</evidence>
<sequence length="192" mass="20924">MSLFRWILGLPAAGIITAALFFMMAELIKDNGLELSSSKQIPDLSITAEEPDEKGWEKPPKPKPLPDSTPETEFEFTKPIGPPDSVGIDTGPGTIETTTPDQKGMFSGGTIKITPAYPEGCRSKGAEGVVVVEFDITPEGNVVNPRILQSPDRCFNRPIRSAVSKWKFPPAPSNGSNTRRTMTESFNFQLVE</sequence>
<keyword evidence="7" id="KW-0653">Protein transport</keyword>
<dbReference type="PROSITE" id="PS52015">
    <property type="entry name" value="TONB_CTD"/>
    <property type="match status" value="1"/>
</dbReference>
<name>A0AAF0CF49_9PROT</name>
<dbReference type="GO" id="GO:0005886">
    <property type="term" value="C:plasma membrane"/>
    <property type="evidence" value="ECO:0007669"/>
    <property type="project" value="UniProtKB-SubCell"/>
</dbReference>
<dbReference type="Pfam" id="PF03544">
    <property type="entry name" value="TonB_C"/>
    <property type="match status" value="1"/>
</dbReference>
<dbReference type="KEGG" id="hfl:PUV54_10965"/>
<dbReference type="GO" id="GO:0015031">
    <property type="term" value="P:protein transport"/>
    <property type="evidence" value="ECO:0007669"/>
    <property type="project" value="UniProtKB-KW"/>
</dbReference>
<reference evidence="13" key="1">
    <citation type="submission" date="2023-02" db="EMBL/GenBank/DDBJ databases">
        <title>Genome sequence of Hyphococcus flavus.</title>
        <authorList>
            <person name="Rong J.-C."/>
            <person name="Zhao Q."/>
            <person name="Yi M."/>
            <person name="Wu J.-Y."/>
        </authorList>
    </citation>
    <scope>NUCLEOTIDE SEQUENCE</scope>
    <source>
        <strain evidence="13">MCCC 1K03223</strain>
    </source>
</reference>
<keyword evidence="8 11" id="KW-1133">Transmembrane helix</keyword>
<keyword evidence="3" id="KW-0813">Transport</keyword>
<dbReference type="NCBIfam" id="TIGR01352">
    <property type="entry name" value="tonB_Cterm"/>
    <property type="match status" value="1"/>
</dbReference>
<evidence type="ECO:0000256" key="5">
    <source>
        <dbReference type="ARBA" id="ARBA00022519"/>
    </source>
</evidence>
<dbReference type="GO" id="GO:0055085">
    <property type="term" value="P:transmembrane transport"/>
    <property type="evidence" value="ECO:0007669"/>
    <property type="project" value="InterPro"/>
</dbReference>
<evidence type="ECO:0000313" key="13">
    <source>
        <dbReference type="EMBL" id="WDI30478.1"/>
    </source>
</evidence>
<dbReference type="PANTHER" id="PTHR33446">
    <property type="entry name" value="PROTEIN TONB-RELATED"/>
    <property type="match status" value="1"/>
</dbReference>
<organism evidence="13 14">
    <name type="scientific">Hyphococcus flavus</name>
    <dbReference type="NCBI Taxonomy" id="1866326"/>
    <lineage>
        <taxon>Bacteria</taxon>
        <taxon>Pseudomonadati</taxon>
        <taxon>Pseudomonadota</taxon>
        <taxon>Alphaproteobacteria</taxon>
        <taxon>Parvularculales</taxon>
        <taxon>Parvularculaceae</taxon>
        <taxon>Hyphococcus</taxon>
    </lineage>
</organism>
<proteinExistence type="inferred from homology"/>
<dbReference type="Gene3D" id="3.30.2420.10">
    <property type="entry name" value="TonB"/>
    <property type="match status" value="1"/>
</dbReference>
<keyword evidence="9 11" id="KW-0472">Membrane</keyword>
<dbReference type="AlphaFoldDB" id="A0AAF0CF49"/>
<evidence type="ECO:0000256" key="6">
    <source>
        <dbReference type="ARBA" id="ARBA00022692"/>
    </source>
</evidence>
<gene>
    <name evidence="13" type="ORF">PUV54_10965</name>
</gene>
<keyword evidence="6 11" id="KW-0812">Transmembrane</keyword>
<evidence type="ECO:0000259" key="12">
    <source>
        <dbReference type="PROSITE" id="PS52015"/>
    </source>
</evidence>
<feature type="transmembrane region" description="Helical" evidence="11">
    <location>
        <begin position="6"/>
        <end position="28"/>
    </location>
</feature>
<keyword evidence="5" id="KW-0997">Cell inner membrane</keyword>
<comment type="subcellular location">
    <subcellularLocation>
        <location evidence="1">Cell inner membrane</location>
        <topology evidence="1">Single-pass membrane protein</topology>
        <orientation evidence="1">Periplasmic side</orientation>
    </subcellularLocation>
</comment>
<evidence type="ECO:0000256" key="1">
    <source>
        <dbReference type="ARBA" id="ARBA00004383"/>
    </source>
</evidence>
<keyword evidence="4" id="KW-1003">Cell membrane</keyword>
<evidence type="ECO:0000256" key="4">
    <source>
        <dbReference type="ARBA" id="ARBA00022475"/>
    </source>
</evidence>
<feature type="region of interest" description="Disordered" evidence="10">
    <location>
        <begin position="43"/>
        <end position="107"/>
    </location>
</feature>
<keyword evidence="14" id="KW-1185">Reference proteome</keyword>
<comment type="similarity">
    <text evidence="2">Belongs to the TonB family.</text>
</comment>
<evidence type="ECO:0000256" key="8">
    <source>
        <dbReference type="ARBA" id="ARBA00022989"/>
    </source>
</evidence>
<evidence type="ECO:0000256" key="10">
    <source>
        <dbReference type="SAM" id="MobiDB-lite"/>
    </source>
</evidence>
<dbReference type="SUPFAM" id="SSF74653">
    <property type="entry name" value="TolA/TonB C-terminal domain"/>
    <property type="match status" value="1"/>
</dbReference>
<dbReference type="RefSeq" id="WP_274492280.1">
    <property type="nucleotide sequence ID" value="NZ_CP118166.1"/>
</dbReference>
<feature type="region of interest" description="Disordered" evidence="10">
    <location>
        <begin position="170"/>
        <end position="192"/>
    </location>
</feature>
<evidence type="ECO:0000256" key="7">
    <source>
        <dbReference type="ARBA" id="ARBA00022927"/>
    </source>
</evidence>
<evidence type="ECO:0000313" key="14">
    <source>
        <dbReference type="Proteomes" id="UP001214043"/>
    </source>
</evidence>
<protein>
    <submittedName>
        <fullName evidence="13">Energy transducer TonB</fullName>
    </submittedName>
</protein>